<dbReference type="InterPro" id="IPR025280">
    <property type="entry name" value="SNIPE"/>
</dbReference>
<evidence type="ECO:0000313" key="4">
    <source>
        <dbReference type="Proteomes" id="UP000190857"/>
    </source>
</evidence>
<dbReference type="EMBL" id="FUZP01000003">
    <property type="protein sequence ID" value="SKC68956.1"/>
    <property type="molecule type" value="Genomic_DNA"/>
</dbReference>
<name>A0A1T5KYT8_9MICO</name>
<protein>
    <submittedName>
        <fullName evidence="3">T5orf172 domain-containing protein</fullName>
    </submittedName>
</protein>
<dbReference type="STRING" id="123320.SAMN06309945_2724"/>
<reference evidence="3 4" key="1">
    <citation type="submission" date="2017-02" db="EMBL/GenBank/DDBJ databases">
        <authorList>
            <person name="Peterson S.W."/>
        </authorList>
    </citation>
    <scope>NUCLEOTIDE SEQUENCE [LARGE SCALE GENOMIC DNA]</scope>
    <source>
        <strain evidence="3 4">VKM Ac-2059</strain>
    </source>
</reference>
<keyword evidence="1" id="KW-0175">Coiled coil</keyword>
<feature type="domain" description="Bacteriophage T5 Orf172 DNA-binding" evidence="2">
    <location>
        <begin position="245"/>
        <end position="328"/>
    </location>
</feature>
<dbReference type="InterPro" id="IPR018306">
    <property type="entry name" value="Phage_T5_Orf172_DNA-bd"/>
</dbReference>
<feature type="coiled-coil region" evidence="1">
    <location>
        <begin position="153"/>
        <end position="193"/>
    </location>
</feature>
<dbReference type="SMART" id="SM00974">
    <property type="entry name" value="T5orf172"/>
    <property type="match status" value="1"/>
</dbReference>
<evidence type="ECO:0000259" key="2">
    <source>
        <dbReference type="SMART" id="SM00974"/>
    </source>
</evidence>
<accession>A0A1T5KYT8</accession>
<organism evidence="3 4">
    <name type="scientific">Okibacterium fritillariae</name>
    <dbReference type="NCBI Taxonomy" id="123320"/>
    <lineage>
        <taxon>Bacteria</taxon>
        <taxon>Bacillati</taxon>
        <taxon>Actinomycetota</taxon>
        <taxon>Actinomycetes</taxon>
        <taxon>Micrococcales</taxon>
        <taxon>Microbacteriaceae</taxon>
        <taxon>Okibacterium</taxon>
    </lineage>
</organism>
<evidence type="ECO:0000256" key="1">
    <source>
        <dbReference type="SAM" id="Coils"/>
    </source>
</evidence>
<dbReference type="AlphaFoldDB" id="A0A1T5KYT8"/>
<sequence length="359" mass="41163">MREQLAAAGTRDESGVPLDDQQILQEVGIYRYHHPLENSVLYQARLLDLERRVATMLRDGQAIEKSNLFTFDNSLAKGRKMSDDLAKLMLRAYNAEVDIGIRTLKAGNVQTAKKRLESSRQAIARLGAMMQMRISEEFHALRIEELELTADWLMKKQEEREAEREERARLREEKRVEKELAEERARLDKERTLLVQTLEKLGAVGADDPNLVERIAAIDQAIAENDYRAANIRAGYVYVISNRGAFGEGVVKIGLTRRLEPKERVHELGGASVPFRFDIHTIYFSEDAVTLELELHRHFANRALNQANPRKEFFFASPSEVRDVLARKVGNLLEFSEHAEATEFFQSLSQWPNDRQLTT</sequence>
<proteinExistence type="predicted"/>
<gene>
    <name evidence="3" type="ORF">SAMN06309945_2724</name>
</gene>
<dbReference type="Proteomes" id="UP000190857">
    <property type="component" value="Unassembled WGS sequence"/>
</dbReference>
<dbReference type="Pfam" id="PF13455">
    <property type="entry name" value="MUG113"/>
    <property type="match status" value="1"/>
</dbReference>
<keyword evidence="4" id="KW-1185">Reference proteome</keyword>
<evidence type="ECO:0000313" key="3">
    <source>
        <dbReference type="EMBL" id="SKC68956.1"/>
    </source>
</evidence>
<dbReference type="Pfam" id="PF13250">
    <property type="entry name" value="SNIPE"/>
    <property type="match status" value="1"/>
</dbReference>